<evidence type="ECO:0000313" key="2">
    <source>
        <dbReference type="Proteomes" id="UP001320170"/>
    </source>
</evidence>
<evidence type="ECO:0000313" key="1">
    <source>
        <dbReference type="EMBL" id="MCE3531054.1"/>
    </source>
</evidence>
<dbReference type="Proteomes" id="UP001320170">
    <property type="component" value="Unassembled WGS sequence"/>
</dbReference>
<dbReference type="RefSeq" id="WP_232890273.1">
    <property type="nucleotide sequence ID" value="NZ_JAJSPM010000001.1"/>
</dbReference>
<protein>
    <submittedName>
        <fullName evidence="1">Uncharacterized protein</fullName>
    </submittedName>
</protein>
<keyword evidence="2" id="KW-1185">Reference proteome</keyword>
<accession>A0ABS8WZQ7</accession>
<gene>
    <name evidence="1" type="ORF">LXO92_01515</name>
</gene>
<name>A0ABS8WZQ7_9GAMM</name>
<reference evidence="1 2" key="1">
    <citation type="journal article" date="2024" name="Pathogens">
        <title>Characterization of a Novel Species of Legionella Isolated from a Healthcare Facility: Legionella resiliens sp. nov.</title>
        <authorList>
            <person name="Cristino S."/>
            <person name="Pascale M.R."/>
            <person name="Marino F."/>
            <person name="Derelitto C."/>
            <person name="Salaris S."/>
            <person name="Orsini M."/>
            <person name="Squarzoni S."/>
            <person name="Grottola A."/>
            <person name="Girolamini L."/>
        </authorList>
    </citation>
    <scope>NUCLEOTIDE SEQUENCE [LARGE SCALE GENOMIC DNA]</scope>
    <source>
        <strain evidence="1 2">8cVS16</strain>
    </source>
</reference>
<proteinExistence type="predicted"/>
<dbReference type="EMBL" id="JAJTND010000001">
    <property type="protein sequence ID" value="MCE3531054.1"/>
    <property type="molecule type" value="Genomic_DNA"/>
</dbReference>
<sequence length="71" mass="8202">MTIGNKTPLQELLNDFGVITYELDNCKRQIMAWITIGKSVKTNTDAEIDNFFGWLQDAFNRLIVGNWQTYS</sequence>
<organism evidence="1 2">
    <name type="scientific">Legionella resiliens</name>
    <dbReference type="NCBI Taxonomy" id="2905958"/>
    <lineage>
        <taxon>Bacteria</taxon>
        <taxon>Pseudomonadati</taxon>
        <taxon>Pseudomonadota</taxon>
        <taxon>Gammaproteobacteria</taxon>
        <taxon>Legionellales</taxon>
        <taxon>Legionellaceae</taxon>
        <taxon>Legionella</taxon>
    </lineage>
</organism>
<comment type="caution">
    <text evidence="1">The sequence shown here is derived from an EMBL/GenBank/DDBJ whole genome shotgun (WGS) entry which is preliminary data.</text>
</comment>